<proteinExistence type="inferred from homology"/>
<dbReference type="Proteomes" id="UP000199230">
    <property type="component" value="Unassembled WGS sequence"/>
</dbReference>
<gene>
    <name evidence="2" type="ORF">SAMN05192546_101107</name>
</gene>
<dbReference type="EMBL" id="FNPV01000001">
    <property type="protein sequence ID" value="SDY25605.1"/>
    <property type="molecule type" value="Genomic_DNA"/>
</dbReference>
<dbReference type="PANTHER" id="PTHR34297:SF2">
    <property type="entry name" value="ASP23_GLS24 FAMILY ENVELOPE STRESS RESPONSE PROTEIN"/>
    <property type="match status" value="1"/>
</dbReference>
<reference evidence="2 3" key="1">
    <citation type="submission" date="2016-10" db="EMBL/GenBank/DDBJ databases">
        <authorList>
            <person name="de Groot N.N."/>
        </authorList>
    </citation>
    <scope>NUCLEOTIDE SEQUENCE [LARGE SCALE GENOMIC DNA]</scope>
    <source>
        <strain evidence="2 3">APO</strain>
    </source>
</reference>
<comment type="similarity">
    <text evidence="1">Belongs to the asp23 family.</text>
</comment>
<dbReference type="PANTHER" id="PTHR34297">
    <property type="entry name" value="HYPOTHETICAL CYTOSOLIC PROTEIN-RELATED"/>
    <property type="match status" value="1"/>
</dbReference>
<evidence type="ECO:0000313" key="2">
    <source>
        <dbReference type="EMBL" id="SDY25605.1"/>
    </source>
</evidence>
<keyword evidence="3" id="KW-1185">Reference proteome</keyword>
<protein>
    <submittedName>
        <fullName evidence="2">Uncharacterized conserved protein YloU, alkaline shock protein (Asp23) family</fullName>
    </submittedName>
</protein>
<dbReference type="Pfam" id="PF03780">
    <property type="entry name" value="Asp23"/>
    <property type="match status" value="1"/>
</dbReference>
<dbReference type="RefSeq" id="WP_176968183.1">
    <property type="nucleotide sequence ID" value="NZ_FNPV01000001.1"/>
</dbReference>
<organism evidence="2 3">
    <name type="scientific">Tindallia californiensis</name>
    <dbReference type="NCBI Taxonomy" id="159292"/>
    <lineage>
        <taxon>Bacteria</taxon>
        <taxon>Bacillati</taxon>
        <taxon>Bacillota</taxon>
        <taxon>Clostridia</taxon>
        <taxon>Peptostreptococcales</taxon>
        <taxon>Tindalliaceae</taxon>
        <taxon>Tindallia</taxon>
    </lineage>
</organism>
<dbReference type="AlphaFoldDB" id="A0A1H3IDS4"/>
<evidence type="ECO:0000256" key="1">
    <source>
        <dbReference type="ARBA" id="ARBA00005721"/>
    </source>
</evidence>
<dbReference type="InterPro" id="IPR005531">
    <property type="entry name" value="Asp23"/>
</dbReference>
<name>A0A1H3IDS4_9FIRM</name>
<sequence>MKNEDPMIFCSEQGKVKISDDIIMTIARKSVNDIEGILSIAGGFPGGVQALFSKNTATKAGVRIEKADKSIHLNLSLEVAYGTPIPKLVEEAQKKVKEAIEAMTEIPVENVNIFVHDIKVMEES</sequence>
<accession>A0A1H3IDS4</accession>
<evidence type="ECO:0000313" key="3">
    <source>
        <dbReference type="Proteomes" id="UP000199230"/>
    </source>
</evidence>
<dbReference type="STRING" id="159292.SAMN05192546_101107"/>